<keyword evidence="2" id="KW-1185">Reference proteome</keyword>
<organism evidence="1 2">
    <name type="scientific">Heracleum sosnowskyi</name>
    <dbReference type="NCBI Taxonomy" id="360622"/>
    <lineage>
        <taxon>Eukaryota</taxon>
        <taxon>Viridiplantae</taxon>
        <taxon>Streptophyta</taxon>
        <taxon>Embryophyta</taxon>
        <taxon>Tracheophyta</taxon>
        <taxon>Spermatophyta</taxon>
        <taxon>Magnoliopsida</taxon>
        <taxon>eudicotyledons</taxon>
        <taxon>Gunneridae</taxon>
        <taxon>Pentapetalae</taxon>
        <taxon>asterids</taxon>
        <taxon>campanulids</taxon>
        <taxon>Apiales</taxon>
        <taxon>Apiaceae</taxon>
        <taxon>Apioideae</taxon>
        <taxon>apioid superclade</taxon>
        <taxon>Tordylieae</taxon>
        <taxon>Tordyliinae</taxon>
        <taxon>Heracleum</taxon>
    </lineage>
</organism>
<dbReference type="AlphaFoldDB" id="A0AAD8JPK9"/>
<evidence type="ECO:0000313" key="1">
    <source>
        <dbReference type="EMBL" id="KAK1405610.1"/>
    </source>
</evidence>
<name>A0AAD8JPK9_9APIA</name>
<proteinExistence type="predicted"/>
<evidence type="ECO:0000313" key="2">
    <source>
        <dbReference type="Proteomes" id="UP001237642"/>
    </source>
</evidence>
<reference evidence="1" key="1">
    <citation type="submission" date="2023-02" db="EMBL/GenBank/DDBJ databases">
        <title>Genome of toxic invasive species Heracleum sosnowskyi carries increased number of genes despite the absence of recent whole-genome duplications.</title>
        <authorList>
            <person name="Schelkunov M."/>
            <person name="Shtratnikova V."/>
            <person name="Makarenko M."/>
            <person name="Klepikova A."/>
            <person name="Omelchenko D."/>
            <person name="Novikova G."/>
            <person name="Obukhova E."/>
            <person name="Bogdanov V."/>
            <person name="Penin A."/>
            <person name="Logacheva M."/>
        </authorList>
    </citation>
    <scope>NUCLEOTIDE SEQUENCE</scope>
    <source>
        <strain evidence="1">Hsosn_3</strain>
        <tissue evidence="1">Leaf</tissue>
    </source>
</reference>
<dbReference type="Proteomes" id="UP001237642">
    <property type="component" value="Unassembled WGS sequence"/>
</dbReference>
<gene>
    <name evidence="1" type="ORF">POM88_005215</name>
</gene>
<protein>
    <submittedName>
        <fullName evidence="1">Uncharacterized protein</fullName>
    </submittedName>
</protein>
<accession>A0AAD8JPK9</accession>
<sequence>MSTERKVGTSDTEGSFLLKKWLSWLRKDDRQINKQLLVSFEKVVFVIQRRGWSGKHAHYRFCLMEPALKKRARLELFLRKRNVLSVEGGSNQHCSGSNNSIRFSGDQRRSKVNSLETEENIDTIVENIISCASDLNVQRFQCTIEIKVGSIWAVIDGFGL</sequence>
<dbReference type="EMBL" id="JAUIZM010000001">
    <property type="protein sequence ID" value="KAK1405610.1"/>
    <property type="molecule type" value="Genomic_DNA"/>
</dbReference>
<reference evidence="1" key="2">
    <citation type="submission" date="2023-05" db="EMBL/GenBank/DDBJ databases">
        <authorList>
            <person name="Schelkunov M.I."/>
        </authorList>
    </citation>
    <scope>NUCLEOTIDE SEQUENCE</scope>
    <source>
        <strain evidence="1">Hsosn_3</strain>
        <tissue evidence="1">Leaf</tissue>
    </source>
</reference>
<comment type="caution">
    <text evidence="1">The sequence shown here is derived from an EMBL/GenBank/DDBJ whole genome shotgun (WGS) entry which is preliminary data.</text>
</comment>